<dbReference type="GO" id="GO:0015226">
    <property type="term" value="F:carnitine transmembrane transporter activity"/>
    <property type="evidence" value="ECO:0007669"/>
    <property type="project" value="TreeGrafter"/>
</dbReference>
<dbReference type="InterPro" id="IPR035906">
    <property type="entry name" value="MetI-like_sf"/>
</dbReference>
<feature type="transmembrane region" description="Helical" evidence="7">
    <location>
        <begin position="157"/>
        <end position="180"/>
    </location>
</feature>
<proteinExistence type="inferred from homology"/>
<dbReference type="PANTHER" id="PTHR47737:SF1">
    <property type="entry name" value="GLYCINE BETAINE_PROLINE BETAINE TRANSPORT SYSTEM PERMEASE PROTEIN PROW"/>
    <property type="match status" value="1"/>
</dbReference>
<dbReference type="FunFam" id="1.10.3720.10:FF:000001">
    <property type="entry name" value="Glycine betaine ABC transporter, permease"/>
    <property type="match status" value="2"/>
</dbReference>
<dbReference type="GO" id="GO:0031460">
    <property type="term" value="P:glycine betaine transport"/>
    <property type="evidence" value="ECO:0007669"/>
    <property type="project" value="TreeGrafter"/>
</dbReference>
<dbReference type="PROSITE" id="PS50928">
    <property type="entry name" value="ABC_TM1"/>
    <property type="match status" value="2"/>
</dbReference>
<keyword evidence="2 7" id="KW-0813">Transport</keyword>
<dbReference type="AlphaFoldDB" id="A0AAE2VZE6"/>
<evidence type="ECO:0000313" key="9">
    <source>
        <dbReference type="EMBL" id="MBM1714686.1"/>
    </source>
</evidence>
<dbReference type="RefSeq" id="WP_203242705.1">
    <property type="nucleotide sequence ID" value="NZ_JAFBRH010000003.1"/>
</dbReference>
<dbReference type="SUPFAM" id="SSF161098">
    <property type="entry name" value="MetI-like"/>
    <property type="match status" value="2"/>
</dbReference>
<evidence type="ECO:0000256" key="1">
    <source>
        <dbReference type="ARBA" id="ARBA00004651"/>
    </source>
</evidence>
<dbReference type="PANTHER" id="PTHR47737">
    <property type="entry name" value="GLYCINE BETAINE/PROLINE BETAINE TRANSPORT SYSTEM PERMEASE PROTEIN PROW"/>
    <property type="match status" value="1"/>
</dbReference>
<accession>A0AAE2VZE6</accession>
<feature type="transmembrane region" description="Helical" evidence="7">
    <location>
        <begin position="352"/>
        <end position="372"/>
    </location>
</feature>
<protein>
    <submittedName>
        <fullName evidence="9">ABC transporter permease subunit</fullName>
    </submittedName>
</protein>
<dbReference type="Pfam" id="PF00528">
    <property type="entry name" value="BPD_transp_1"/>
    <property type="match status" value="2"/>
</dbReference>
<feature type="transmembrane region" description="Helical" evidence="7">
    <location>
        <begin position="131"/>
        <end position="150"/>
    </location>
</feature>
<evidence type="ECO:0000256" key="2">
    <source>
        <dbReference type="ARBA" id="ARBA00022448"/>
    </source>
</evidence>
<evidence type="ECO:0000256" key="4">
    <source>
        <dbReference type="ARBA" id="ARBA00022692"/>
    </source>
</evidence>
<feature type="transmembrane region" description="Helical" evidence="7">
    <location>
        <begin position="105"/>
        <end position="125"/>
    </location>
</feature>
<evidence type="ECO:0000256" key="3">
    <source>
        <dbReference type="ARBA" id="ARBA00022475"/>
    </source>
</evidence>
<name>A0AAE2VZE6_9RHOB</name>
<dbReference type="InterPro" id="IPR000515">
    <property type="entry name" value="MetI-like"/>
</dbReference>
<evidence type="ECO:0000256" key="7">
    <source>
        <dbReference type="RuleBase" id="RU363032"/>
    </source>
</evidence>
<feature type="domain" description="ABC transmembrane type-1" evidence="8">
    <location>
        <begin position="468"/>
        <end position="647"/>
    </location>
</feature>
<evidence type="ECO:0000256" key="5">
    <source>
        <dbReference type="ARBA" id="ARBA00022989"/>
    </source>
</evidence>
<feature type="transmembrane region" description="Helical" evidence="7">
    <location>
        <begin position="12"/>
        <end position="30"/>
    </location>
</feature>
<reference evidence="9 10" key="1">
    <citation type="submission" date="2021-01" db="EMBL/GenBank/DDBJ databases">
        <title>Diatom-associated Roseobacters Show Island Model of Population Structure.</title>
        <authorList>
            <person name="Qu L."/>
            <person name="Feng X."/>
            <person name="Chen Y."/>
            <person name="Li L."/>
            <person name="Wang X."/>
            <person name="Hu Z."/>
            <person name="Wang H."/>
            <person name="Luo H."/>
        </authorList>
    </citation>
    <scope>NUCLEOTIDE SEQUENCE [LARGE SCALE GENOMIC DNA]</scope>
    <source>
        <strain evidence="9 10">TR60-84</strain>
    </source>
</reference>
<evidence type="ECO:0000313" key="10">
    <source>
        <dbReference type="Proteomes" id="UP000732193"/>
    </source>
</evidence>
<feature type="domain" description="ABC transmembrane type-1" evidence="8">
    <location>
        <begin position="149"/>
        <end position="332"/>
    </location>
</feature>
<keyword evidence="6 7" id="KW-0472">Membrane</keyword>
<feature type="transmembrane region" description="Helical" evidence="7">
    <location>
        <begin position="629"/>
        <end position="647"/>
    </location>
</feature>
<dbReference type="GO" id="GO:0043190">
    <property type="term" value="C:ATP-binding cassette (ABC) transporter complex"/>
    <property type="evidence" value="ECO:0007669"/>
    <property type="project" value="TreeGrafter"/>
</dbReference>
<dbReference type="GO" id="GO:0005275">
    <property type="term" value="F:amine transmembrane transporter activity"/>
    <property type="evidence" value="ECO:0007669"/>
    <property type="project" value="TreeGrafter"/>
</dbReference>
<organism evidence="9 10">
    <name type="scientific">Sulfitobacter geojensis</name>
    <dbReference type="NCBI Taxonomy" id="1342299"/>
    <lineage>
        <taxon>Bacteria</taxon>
        <taxon>Pseudomonadati</taxon>
        <taxon>Pseudomonadota</taxon>
        <taxon>Alphaproteobacteria</taxon>
        <taxon>Rhodobacterales</taxon>
        <taxon>Roseobacteraceae</taxon>
        <taxon>Sulfitobacter</taxon>
    </lineage>
</organism>
<dbReference type="CDD" id="cd06261">
    <property type="entry name" value="TM_PBP2"/>
    <property type="match status" value="2"/>
</dbReference>
<keyword evidence="5 7" id="KW-1133">Transmembrane helix</keyword>
<comment type="subcellular location">
    <subcellularLocation>
        <location evidence="1 7">Cell membrane</location>
        <topology evidence="1 7">Multi-pass membrane protein</topology>
    </subcellularLocation>
</comment>
<evidence type="ECO:0000256" key="6">
    <source>
        <dbReference type="ARBA" id="ARBA00023136"/>
    </source>
</evidence>
<dbReference type="GO" id="GO:0015871">
    <property type="term" value="P:choline transport"/>
    <property type="evidence" value="ECO:0007669"/>
    <property type="project" value="TreeGrafter"/>
</dbReference>
<feature type="transmembrane region" description="Helical" evidence="7">
    <location>
        <begin position="471"/>
        <end position="491"/>
    </location>
</feature>
<dbReference type="Proteomes" id="UP000732193">
    <property type="component" value="Unassembled WGS sequence"/>
</dbReference>
<feature type="transmembrane region" description="Helical" evidence="7">
    <location>
        <begin position="200"/>
        <end position="226"/>
    </location>
</feature>
<feature type="transmembrane region" description="Helical" evidence="7">
    <location>
        <begin position="587"/>
        <end position="609"/>
    </location>
</feature>
<dbReference type="EMBL" id="JAFBRM010000003">
    <property type="protein sequence ID" value="MBM1714686.1"/>
    <property type="molecule type" value="Genomic_DNA"/>
</dbReference>
<comment type="similarity">
    <text evidence="7">Belongs to the binding-protein-dependent transport system permease family.</text>
</comment>
<gene>
    <name evidence="9" type="ORF">JQV55_14025</name>
</gene>
<feature type="transmembrane region" description="Helical" evidence="7">
    <location>
        <begin position="279"/>
        <end position="299"/>
    </location>
</feature>
<sequence>MPRWLTAGRAFWVALFAVTWALSTWSFQLYKALDARWIIRFPKKWQLELDGAISDFLAWLVEDASFYFFSFKDVTRAIAALIEAPYQFLRNLLIEGFLSGYGDTAVQLAPSLSWIAVVICIAAIGLYARDWALAALVGCCFLYLAIFGQWHSAMITLASVLIAVPIGAVGGLFLGIAAYRHRWIDIALRPLLDLMQTVPVFAYLVPILILFGFGPVAALVATIIYAMPPMVRITIVALRSVPDEILEAGRMAGCTRRQIMWKILVPSATPTLMVGVNQVIMLSLNMVIIASMIGAGGLGFDVLASLRRLDIGGGIEAGLAIVLMAIALDRASQAFSERKYRIRKTGNLIQRYPLISAVLLIAVATMILGRFIPAIQTYPDALTLTTGPFWAGAMEWINVNFFDTFEAIKLVILQGLLLPVKKFFTGIPWAWGIIATGLMAGRIGGWKLGIVAMLMMGFIAASGLWGKAMVTIYLCGVSVLIATVIGIPLGIWAAERPKAGKVILGFMDTLQTLPSFVYLIPVIMLFRVGDFSAMIAVVLYALAPAVRYAAHGLADVPEQMIEAGHMAGCTKRQILWRIKLPLATPQLLLGLNQTTMLALSMLVITALVGTRDLGQEVYIALTKANAGKGIVAGLSVAFIAIIADRLVNALALGQRKRLGL</sequence>
<feature type="transmembrane region" description="Helical" evidence="7">
    <location>
        <begin position="448"/>
        <end position="465"/>
    </location>
</feature>
<dbReference type="Gene3D" id="1.10.3720.10">
    <property type="entry name" value="MetI-like"/>
    <property type="match status" value="2"/>
</dbReference>
<keyword evidence="3" id="KW-1003">Cell membrane</keyword>
<evidence type="ECO:0000259" key="8">
    <source>
        <dbReference type="PROSITE" id="PS50928"/>
    </source>
</evidence>
<comment type="caution">
    <text evidence="9">The sequence shown here is derived from an EMBL/GenBank/DDBJ whole genome shotgun (WGS) entry which is preliminary data.</text>
</comment>
<keyword evidence="10" id="KW-1185">Reference proteome</keyword>
<keyword evidence="4 7" id="KW-0812">Transmembrane</keyword>